<name>A0A9W6FT71_9BACT</name>
<dbReference type="Pfam" id="PF21349">
    <property type="entry name" value="RUBY_RBDX"/>
    <property type="match status" value="1"/>
</dbReference>
<dbReference type="EMBL" id="BSDR01000001">
    <property type="protein sequence ID" value="GLI33140.1"/>
    <property type="molecule type" value="Genomic_DNA"/>
</dbReference>
<evidence type="ECO:0000259" key="1">
    <source>
        <dbReference type="Pfam" id="PF21349"/>
    </source>
</evidence>
<evidence type="ECO:0000313" key="3">
    <source>
        <dbReference type="Proteomes" id="UP001144372"/>
    </source>
</evidence>
<dbReference type="Gene3D" id="2.20.28.10">
    <property type="match status" value="1"/>
</dbReference>
<dbReference type="AlphaFoldDB" id="A0A9W6FT71"/>
<proteinExistence type="predicted"/>
<reference evidence="2" key="1">
    <citation type="submission" date="2022-12" db="EMBL/GenBank/DDBJ databases">
        <title>Reference genome sequencing for broad-spectrum identification of bacterial and archaeal isolates by mass spectrometry.</title>
        <authorList>
            <person name="Sekiguchi Y."/>
            <person name="Tourlousse D.M."/>
        </authorList>
    </citation>
    <scope>NUCLEOTIDE SEQUENCE</scope>
    <source>
        <strain evidence="2">ASRB1</strain>
    </source>
</reference>
<organism evidence="2 3">
    <name type="scientific">Desulforhabdus amnigena</name>
    <dbReference type="NCBI Taxonomy" id="40218"/>
    <lineage>
        <taxon>Bacteria</taxon>
        <taxon>Pseudomonadati</taxon>
        <taxon>Thermodesulfobacteriota</taxon>
        <taxon>Syntrophobacteria</taxon>
        <taxon>Syntrophobacterales</taxon>
        <taxon>Syntrophobacteraceae</taxon>
        <taxon>Desulforhabdus</taxon>
    </lineage>
</organism>
<evidence type="ECO:0000313" key="2">
    <source>
        <dbReference type="EMBL" id="GLI33140.1"/>
    </source>
</evidence>
<dbReference type="RefSeq" id="WP_281792157.1">
    <property type="nucleotide sequence ID" value="NZ_BSDR01000001.1"/>
</dbReference>
<accession>A0A9W6FT71</accession>
<sequence length="63" mass="7017">MTIFKCNNCGNTIEVEVPPDVCPSCKEKCEFVDVTCYIPECGGPESHNINPQVFQESYKSGEK</sequence>
<dbReference type="InterPro" id="IPR048574">
    <property type="entry name" value="RUBY_RBDX"/>
</dbReference>
<gene>
    <name evidence="2" type="ORF">DAMNIGENAA_05730</name>
</gene>
<feature type="domain" description="Rubrerythrin rubredoxin-like" evidence="1">
    <location>
        <begin position="4"/>
        <end position="30"/>
    </location>
</feature>
<comment type="caution">
    <text evidence="2">The sequence shown here is derived from an EMBL/GenBank/DDBJ whole genome shotgun (WGS) entry which is preliminary data.</text>
</comment>
<keyword evidence="3" id="KW-1185">Reference proteome</keyword>
<protein>
    <recommendedName>
        <fullName evidence="1">Rubrerythrin rubredoxin-like domain-containing protein</fullName>
    </recommendedName>
</protein>
<dbReference type="Proteomes" id="UP001144372">
    <property type="component" value="Unassembled WGS sequence"/>
</dbReference>